<feature type="region of interest" description="Disordered" evidence="1">
    <location>
        <begin position="107"/>
        <end position="202"/>
    </location>
</feature>
<keyword evidence="2" id="KW-0472">Membrane</keyword>
<name>A0A6A4GZV8_9AGAR</name>
<evidence type="ECO:0000256" key="1">
    <source>
        <dbReference type="SAM" id="MobiDB-lite"/>
    </source>
</evidence>
<protein>
    <recommendedName>
        <fullName evidence="6">Mid2 domain-containing protein</fullName>
    </recommendedName>
</protein>
<keyword evidence="5" id="KW-1185">Reference proteome</keyword>
<dbReference type="Proteomes" id="UP000799118">
    <property type="component" value="Unassembled WGS sequence"/>
</dbReference>
<evidence type="ECO:0000256" key="2">
    <source>
        <dbReference type="SAM" id="Phobius"/>
    </source>
</evidence>
<feature type="signal peptide" evidence="3">
    <location>
        <begin position="1"/>
        <end position="25"/>
    </location>
</feature>
<keyword evidence="3" id="KW-0732">Signal</keyword>
<proteinExistence type="predicted"/>
<organism evidence="4 5">
    <name type="scientific">Gymnopus androsaceus JB14</name>
    <dbReference type="NCBI Taxonomy" id="1447944"/>
    <lineage>
        <taxon>Eukaryota</taxon>
        <taxon>Fungi</taxon>
        <taxon>Dikarya</taxon>
        <taxon>Basidiomycota</taxon>
        <taxon>Agaricomycotina</taxon>
        <taxon>Agaricomycetes</taxon>
        <taxon>Agaricomycetidae</taxon>
        <taxon>Agaricales</taxon>
        <taxon>Marasmiineae</taxon>
        <taxon>Omphalotaceae</taxon>
        <taxon>Gymnopus</taxon>
    </lineage>
</organism>
<sequence>MAGPLLRSLPLLLFTLAFNVHSFLAAPVERVDNLNQLQGFKLGLDSSNLPVTIELEKSPLFQESSDVQVVVGAHSVLTHNAAVAILKNLTATMITTNNALDSRHETYRRAAPGGSGPGASAAPGGSGPAPVPHPVDPDPAPVPRPVDPAPITGSAPAAPPVGAGGRGGTAGADDPDDDDPHSEGGGGDEQGSSKPSPGGGGLSSKNKLGIGLGVTLGLGIPLLIILIYWCYHKSKRHGTGLVLHSPL</sequence>
<gene>
    <name evidence="4" type="ORF">BT96DRAFT_1024119</name>
</gene>
<evidence type="ECO:0000313" key="5">
    <source>
        <dbReference type="Proteomes" id="UP000799118"/>
    </source>
</evidence>
<dbReference type="AlphaFoldDB" id="A0A6A4GZV8"/>
<keyword evidence="2" id="KW-0812">Transmembrane</keyword>
<keyword evidence="2" id="KW-1133">Transmembrane helix</keyword>
<evidence type="ECO:0000256" key="3">
    <source>
        <dbReference type="SAM" id="SignalP"/>
    </source>
</evidence>
<dbReference type="EMBL" id="ML769628">
    <property type="protein sequence ID" value="KAE9391321.1"/>
    <property type="molecule type" value="Genomic_DNA"/>
</dbReference>
<feature type="chain" id="PRO_5025682232" description="Mid2 domain-containing protein" evidence="3">
    <location>
        <begin position="26"/>
        <end position="247"/>
    </location>
</feature>
<evidence type="ECO:0008006" key="6">
    <source>
        <dbReference type="Google" id="ProtNLM"/>
    </source>
</evidence>
<feature type="compositionally biased region" description="Pro residues" evidence="1">
    <location>
        <begin position="129"/>
        <end position="148"/>
    </location>
</feature>
<accession>A0A6A4GZV8</accession>
<reference evidence="4" key="1">
    <citation type="journal article" date="2019" name="Environ. Microbiol.">
        <title>Fungal ecological strategies reflected in gene transcription - a case study of two litter decomposers.</title>
        <authorList>
            <person name="Barbi F."/>
            <person name="Kohler A."/>
            <person name="Barry K."/>
            <person name="Baskaran P."/>
            <person name="Daum C."/>
            <person name="Fauchery L."/>
            <person name="Ihrmark K."/>
            <person name="Kuo A."/>
            <person name="LaButti K."/>
            <person name="Lipzen A."/>
            <person name="Morin E."/>
            <person name="Grigoriev I.V."/>
            <person name="Henrissat B."/>
            <person name="Lindahl B."/>
            <person name="Martin F."/>
        </authorList>
    </citation>
    <scope>NUCLEOTIDE SEQUENCE</scope>
    <source>
        <strain evidence="4">JB14</strain>
    </source>
</reference>
<evidence type="ECO:0000313" key="4">
    <source>
        <dbReference type="EMBL" id="KAE9391321.1"/>
    </source>
</evidence>
<feature type="transmembrane region" description="Helical" evidence="2">
    <location>
        <begin position="208"/>
        <end position="231"/>
    </location>
</feature>